<dbReference type="InterPro" id="IPR015813">
    <property type="entry name" value="Pyrv/PenolPyrv_kinase-like_dom"/>
</dbReference>
<evidence type="ECO:0000313" key="4">
    <source>
        <dbReference type="Proteomes" id="UP000282378"/>
    </source>
</evidence>
<dbReference type="AlphaFoldDB" id="A0A3M2YDB3"/>
<dbReference type="GO" id="GO:0015977">
    <property type="term" value="P:carbon fixation"/>
    <property type="evidence" value="ECO:0007669"/>
    <property type="project" value="InterPro"/>
</dbReference>
<comment type="caution">
    <text evidence="3">The sequence shown here is derived from an EMBL/GenBank/DDBJ whole genome shotgun (WGS) entry which is preliminary data.</text>
</comment>
<evidence type="ECO:0000256" key="2">
    <source>
        <dbReference type="ARBA" id="ARBA00022419"/>
    </source>
</evidence>
<dbReference type="GO" id="GO:0006099">
    <property type="term" value="P:tricarboxylic acid cycle"/>
    <property type="evidence" value="ECO:0007669"/>
    <property type="project" value="InterPro"/>
</dbReference>
<keyword evidence="3" id="KW-0670">Pyruvate</keyword>
<reference evidence="3 4" key="1">
    <citation type="submission" date="2018-08" db="EMBL/GenBank/DDBJ databases">
        <title>Recombination of ecologically and evolutionarily significant loci maintains genetic cohesion in the Pseudomonas syringae species complex.</title>
        <authorList>
            <person name="Dillon M."/>
            <person name="Thakur S."/>
            <person name="Almeida R.N.D."/>
            <person name="Weir B.S."/>
            <person name="Guttman D.S."/>
        </authorList>
    </citation>
    <scope>NUCLEOTIDE SEQUENCE [LARGE SCALE GENOMIC DNA]</scope>
    <source>
        <strain evidence="3 4">88_10</strain>
    </source>
</reference>
<dbReference type="SUPFAM" id="SSF51621">
    <property type="entry name" value="Phosphoenolpyruvate/pyruvate domain"/>
    <property type="match status" value="1"/>
</dbReference>
<sequence>MADIDARLREDVHLLGELLGNTIREQRGAEFLDKIERIRKGAKAGRRGSAEGAEQ</sequence>
<dbReference type="GO" id="GO:0008964">
    <property type="term" value="F:phosphoenolpyruvate carboxylase activity"/>
    <property type="evidence" value="ECO:0007669"/>
    <property type="project" value="InterPro"/>
</dbReference>
<dbReference type="Pfam" id="PF00311">
    <property type="entry name" value="PEPcase"/>
    <property type="match status" value="1"/>
</dbReference>
<gene>
    <name evidence="3" type="ORF">APX70_03168</name>
</gene>
<evidence type="ECO:0000256" key="1">
    <source>
        <dbReference type="ARBA" id="ARBA00003670"/>
    </source>
</evidence>
<comment type="function">
    <text evidence="1">Forms oxaloacetate, a four-carbon dicarboxylic acid source for the tricarboxylic acid cycle.</text>
</comment>
<organism evidence="3 4">
    <name type="scientific">Pseudomonas syringae pv. maculicola</name>
    <dbReference type="NCBI Taxonomy" id="59511"/>
    <lineage>
        <taxon>Bacteria</taxon>
        <taxon>Pseudomonadati</taxon>
        <taxon>Pseudomonadota</taxon>
        <taxon>Gammaproteobacteria</taxon>
        <taxon>Pseudomonadales</taxon>
        <taxon>Pseudomonadaceae</taxon>
        <taxon>Pseudomonas</taxon>
    </lineage>
</organism>
<evidence type="ECO:0000313" key="3">
    <source>
        <dbReference type="EMBL" id="RML73983.1"/>
    </source>
</evidence>
<dbReference type="Proteomes" id="UP000282378">
    <property type="component" value="Unassembled WGS sequence"/>
</dbReference>
<proteinExistence type="predicted"/>
<feature type="non-terminal residue" evidence="3">
    <location>
        <position position="55"/>
    </location>
</feature>
<dbReference type="EMBL" id="RBNL01002360">
    <property type="protein sequence ID" value="RML73983.1"/>
    <property type="molecule type" value="Genomic_DNA"/>
</dbReference>
<name>A0A3M2YDB3_PSEYM</name>
<dbReference type="InterPro" id="IPR021135">
    <property type="entry name" value="PEP_COase"/>
</dbReference>
<protein>
    <recommendedName>
        <fullName evidence="2">Phosphoenolpyruvate carboxylase</fullName>
    </recommendedName>
</protein>
<accession>A0A3M2YDB3</accession>